<evidence type="ECO:0000313" key="6">
    <source>
        <dbReference type="RefSeq" id="XP_029297491.1"/>
    </source>
</evidence>
<sequence length="284" mass="32323">MDLMKMDGDTFIDNNVTMEERIIEEDPRKRQQPSRCVTVCLGLLCAVLLAANIAQLIYHASRPVENTHGELQSHDALSAERSQLGAALSNKTEKKNQLQQSYNTLTANRSDLQTRYNSLWEDKEQLQSRYNALQGETEQLHTNYINLTTSCLEIAKQFQNKMVKAAVQIRSMPCQTGWRKFNDSCYIVSTVKKNWKSSRDDCSAVGADLVVINSLIEQEFVNGLIDSFKYAWIGLSLKEGTWRWVDGTPVTSTYWMKNQPNNANGESGLWRSFAKCKFGREGME</sequence>
<name>A0A6J2QIP5_COTGO</name>
<proteinExistence type="predicted"/>
<keyword evidence="3" id="KW-0472">Membrane</keyword>
<keyword evidence="1" id="KW-0430">Lectin</keyword>
<evidence type="ECO:0000256" key="1">
    <source>
        <dbReference type="ARBA" id="ARBA00022734"/>
    </source>
</evidence>
<accession>A0A6J2QIP5</accession>
<dbReference type="OrthoDB" id="10255512at2759"/>
<reference evidence="6" key="1">
    <citation type="submission" date="2025-08" db="UniProtKB">
        <authorList>
            <consortium name="RefSeq"/>
        </authorList>
    </citation>
    <scope>IDENTIFICATION</scope>
</reference>
<gene>
    <name evidence="6" type="primary">LOC115014627</name>
</gene>
<dbReference type="InterPro" id="IPR016187">
    <property type="entry name" value="CTDL_fold"/>
</dbReference>
<feature type="transmembrane region" description="Helical" evidence="3">
    <location>
        <begin position="36"/>
        <end position="58"/>
    </location>
</feature>
<dbReference type="RefSeq" id="XP_029297491.1">
    <property type="nucleotide sequence ID" value="XM_029441631.1"/>
</dbReference>
<dbReference type="InterPro" id="IPR001304">
    <property type="entry name" value="C-type_lectin-like"/>
</dbReference>
<dbReference type="Pfam" id="PF00059">
    <property type="entry name" value="Lectin_C"/>
    <property type="match status" value="1"/>
</dbReference>
<dbReference type="AlphaFoldDB" id="A0A6J2QIP5"/>
<dbReference type="Gene3D" id="1.20.5.1000">
    <property type="entry name" value="arf6 gtpase in complex with a specific effector, jip4"/>
    <property type="match status" value="1"/>
</dbReference>
<organism evidence="5 6">
    <name type="scientific">Cottoperca gobio</name>
    <name type="common">Frogmouth</name>
    <name type="synonym">Aphritis gobio</name>
    <dbReference type="NCBI Taxonomy" id="56716"/>
    <lineage>
        <taxon>Eukaryota</taxon>
        <taxon>Metazoa</taxon>
        <taxon>Chordata</taxon>
        <taxon>Craniata</taxon>
        <taxon>Vertebrata</taxon>
        <taxon>Euteleostomi</taxon>
        <taxon>Actinopterygii</taxon>
        <taxon>Neopterygii</taxon>
        <taxon>Teleostei</taxon>
        <taxon>Neoteleostei</taxon>
        <taxon>Acanthomorphata</taxon>
        <taxon>Eupercaria</taxon>
        <taxon>Perciformes</taxon>
        <taxon>Notothenioidei</taxon>
        <taxon>Bovichtidae</taxon>
        <taxon>Cottoperca</taxon>
    </lineage>
</organism>
<evidence type="ECO:0000259" key="4">
    <source>
        <dbReference type="PROSITE" id="PS50041"/>
    </source>
</evidence>
<evidence type="ECO:0000256" key="2">
    <source>
        <dbReference type="SAM" id="Coils"/>
    </source>
</evidence>
<feature type="coiled-coil region" evidence="2">
    <location>
        <begin position="88"/>
        <end position="143"/>
    </location>
</feature>
<dbReference type="PROSITE" id="PS50041">
    <property type="entry name" value="C_TYPE_LECTIN_2"/>
    <property type="match status" value="1"/>
</dbReference>
<dbReference type="PANTHER" id="PTHR22803">
    <property type="entry name" value="MANNOSE, PHOSPHOLIPASE, LECTIN RECEPTOR RELATED"/>
    <property type="match status" value="1"/>
</dbReference>
<dbReference type="InterPro" id="IPR050111">
    <property type="entry name" value="C-type_lectin/snaclec_domain"/>
</dbReference>
<dbReference type="Gene3D" id="3.10.100.10">
    <property type="entry name" value="Mannose-Binding Protein A, subunit A"/>
    <property type="match status" value="1"/>
</dbReference>
<dbReference type="Proteomes" id="UP000504630">
    <property type="component" value="Chromosome 10"/>
</dbReference>
<dbReference type="InParanoid" id="A0A6J2QIP5"/>
<dbReference type="CDD" id="cd03590">
    <property type="entry name" value="CLECT_DC-SIGN_like"/>
    <property type="match status" value="1"/>
</dbReference>
<keyword evidence="2" id="KW-0175">Coiled coil</keyword>
<dbReference type="KEGG" id="cgob:115014627"/>
<keyword evidence="3" id="KW-1133">Transmembrane helix</keyword>
<feature type="domain" description="C-type lectin" evidence="4">
    <location>
        <begin position="181"/>
        <end position="276"/>
    </location>
</feature>
<dbReference type="InterPro" id="IPR033989">
    <property type="entry name" value="CD209-like_CTLD"/>
</dbReference>
<evidence type="ECO:0000313" key="5">
    <source>
        <dbReference type="Proteomes" id="UP000504630"/>
    </source>
</evidence>
<dbReference type="InterPro" id="IPR016186">
    <property type="entry name" value="C-type_lectin-like/link_sf"/>
</dbReference>
<evidence type="ECO:0000256" key="3">
    <source>
        <dbReference type="SAM" id="Phobius"/>
    </source>
</evidence>
<dbReference type="SMART" id="SM00034">
    <property type="entry name" value="CLECT"/>
    <property type="match status" value="1"/>
</dbReference>
<dbReference type="GeneID" id="115014627"/>
<dbReference type="SUPFAM" id="SSF56436">
    <property type="entry name" value="C-type lectin-like"/>
    <property type="match status" value="1"/>
</dbReference>
<keyword evidence="3" id="KW-0812">Transmembrane</keyword>
<dbReference type="GO" id="GO:0030246">
    <property type="term" value="F:carbohydrate binding"/>
    <property type="evidence" value="ECO:0007669"/>
    <property type="project" value="UniProtKB-KW"/>
</dbReference>
<protein>
    <submittedName>
        <fullName evidence="6">CD209 antigen-like</fullName>
    </submittedName>
</protein>
<keyword evidence="5" id="KW-1185">Reference proteome</keyword>